<protein>
    <submittedName>
        <fullName evidence="2">Uncharacterized protein</fullName>
    </submittedName>
</protein>
<comment type="caution">
    <text evidence="2">The sequence shown here is derived from an EMBL/GenBank/DDBJ whole genome shotgun (WGS) entry which is preliminary data.</text>
</comment>
<dbReference type="AlphaFoldDB" id="A0AAN6WX80"/>
<gene>
    <name evidence="2" type="ORF">QBC35DRAFT_451936</name>
</gene>
<feature type="region of interest" description="Disordered" evidence="1">
    <location>
        <begin position="328"/>
        <end position="424"/>
    </location>
</feature>
<evidence type="ECO:0000256" key="1">
    <source>
        <dbReference type="SAM" id="MobiDB-lite"/>
    </source>
</evidence>
<reference evidence="2" key="1">
    <citation type="journal article" date="2023" name="Mol. Phylogenet. Evol.">
        <title>Genome-scale phylogeny and comparative genomics of the fungal order Sordariales.</title>
        <authorList>
            <person name="Hensen N."/>
            <person name="Bonometti L."/>
            <person name="Westerberg I."/>
            <person name="Brannstrom I.O."/>
            <person name="Guillou S."/>
            <person name="Cros-Aarteil S."/>
            <person name="Calhoun S."/>
            <person name="Haridas S."/>
            <person name="Kuo A."/>
            <person name="Mondo S."/>
            <person name="Pangilinan J."/>
            <person name="Riley R."/>
            <person name="LaButti K."/>
            <person name="Andreopoulos B."/>
            <person name="Lipzen A."/>
            <person name="Chen C."/>
            <person name="Yan M."/>
            <person name="Daum C."/>
            <person name="Ng V."/>
            <person name="Clum A."/>
            <person name="Steindorff A."/>
            <person name="Ohm R.A."/>
            <person name="Martin F."/>
            <person name="Silar P."/>
            <person name="Natvig D.O."/>
            <person name="Lalanne C."/>
            <person name="Gautier V."/>
            <person name="Ament-Velasquez S.L."/>
            <person name="Kruys A."/>
            <person name="Hutchinson M.I."/>
            <person name="Powell A.J."/>
            <person name="Barry K."/>
            <person name="Miller A.N."/>
            <person name="Grigoriev I.V."/>
            <person name="Debuchy R."/>
            <person name="Gladieux P."/>
            <person name="Hiltunen Thoren M."/>
            <person name="Johannesson H."/>
        </authorList>
    </citation>
    <scope>NUCLEOTIDE SEQUENCE</scope>
    <source>
        <strain evidence="2">PSN309</strain>
    </source>
</reference>
<feature type="compositionally biased region" description="Low complexity" evidence="1">
    <location>
        <begin position="191"/>
        <end position="200"/>
    </location>
</feature>
<name>A0AAN6WX80_9PEZI</name>
<feature type="compositionally biased region" description="Low complexity" evidence="1">
    <location>
        <begin position="334"/>
        <end position="347"/>
    </location>
</feature>
<keyword evidence="3" id="KW-1185">Reference proteome</keyword>
<dbReference type="Proteomes" id="UP001302126">
    <property type="component" value="Unassembled WGS sequence"/>
</dbReference>
<feature type="compositionally biased region" description="Polar residues" evidence="1">
    <location>
        <begin position="201"/>
        <end position="219"/>
    </location>
</feature>
<accession>A0AAN6WX80</accession>
<feature type="region of interest" description="Disordered" evidence="1">
    <location>
        <begin position="191"/>
        <end position="219"/>
    </location>
</feature>
<feature type="region of interest" description="Disordered" evidence="1">
    <location>
        <begin position="1022"/>
        <end position="1045"/>
    </location>
</feature>
<evidence type="ECO:0000313" key="2">
    <source>
        <dbReference type="EMBL" id="KAK4187797.1"/>
    </source>
</evidence>
<proteinExistence type="predicted"/>
<reference evidence="2" key="2">
    <citation type="submission" date="2023-05" db="EMBL/GenBank/DDBJ databases">
        <authorList>
            <consortium name="Lawrence Berkeley National Laboratory"/>
            <person name="Steindorff A."/>
            <person name="Hensen N."/>
            <person name="Bonometti L."/>
            <person name="Westerberg I."/>
            <person name="Brannstrom I.O."/>
            <person name="Guillou S."/>
            <person name="Cros-Aarteil S."/>
            <person name="Calhoun S."/>
            <person name="Haridas S."/>
            <person name="Kuo A."/>
            <person name="Mondo S."/>
            <person name="Pangilinan J."/>
            <person name="Riley R."/>
            <person name="Labutti K."/>
            <person name="Andreopoulos B."/>
            <person name="Lipzen A."/>
            <person name="Chen C."/>
            <person name="Yanf M."/>
            <person name="Daum C."/>
            <person name="Ng V."/>
            <person name="Clum A."/>
            <person name="Ohm R."/>
            <person name="Martin F."/>
            <person name="Silar P."/>
            <person name="Natvig D."/>
            <person name="Lalanne C."/>
            <person name="Gautier V."/>
            <person name="Ament-Velasquez S.L."/>
            <person name="Kruys A."/>
            <person name="Hutchinson M.I."/>
            <person name="Powell A.J."/>
            <person name="Barry K."/>
            <person name="Miller A.N."/>
            <person name="Grigoriev I.V."/>
            <person name="Debuchy R."/>
            <person name="Gladieux P."/>
            <person name="Thoren M.H."/>
            <person name="Johannesson H."/>
        </authorList>
    </citation>
    <scope>NUCLEOTIDE SEQUENCE</scope>
    <source>
        <strain evidence="2">PSN309</strain>
    </source>
</reference>
<feature type="compositionally biased region" description="Basic and acidic residues" evidence="1">
    <location>
        <begin position="380"/>
        <end position="392"/>
    </location>
</feature>
<feature type="compositionally biased region" description="Polar residues" evidence="1">
    <location>
        <begin position="369"/>
        <end position="378"/>
    </location>
</feature>
<feature type="compositionally biased region" description="Pro residues" evidence="1">
    <location>
        <begin position="403"/>
        <end position="417"/>
    </location>
</feature>
<feature type="compositionally biased region" description="Basic and acidic residues" evidence="1">
    <location>
        <begin position="1029"/>
        <end position="1045"/>
    </location>
</feature>
<evidence type="ECO:0000313" key="3">
    <source>
        <dbReference type="Proteomes" id="UP001302126"/>
    </source>
</evidence>
<feature type="region of interest" description="Disordered" evidence="1">
    <location>
        <begin position="778"/>
        <end position="823"/>
    </location>
</feature>
<organism evidence="2 3">
    <name type="scientific">Podospora australis</name>
    <dbReference type="NCBI Taxonomy" id="1536484"/>
    <lineage>
        <taxon>Eukaryota</taxon>
        <taxon>Fungi</taxon>
        <taxon>Dikarya</taxon>
        <taxon>Ascomycota</taxon>
        <taxon>Pezizomycotina</taxon>
        <taxon>Sordariomycetes</taxon>
        <taxon>Sordariomycetidae</taxon>
        <taxon>Sordariales</taxon>
        <taxon>Podosporaceae</taxon>
        <taxon>Podospora</taxon>
    </lineage>
</organism>
<sequence length="1134" mass="124841">MAIDHGTSGQGEGDWEEYKATASKALEVLKSPRASQTAVSPLALETPPLPAPALVVTTTALVQRPAAAPSNVTALRPPVDYVVPSEHAQLRASPATRISVPLRTLSVQETVKFLEGHNHLKTAPLKHASVQIKCPGARALGATPVVPATSKSVDVSKAVTLPDTLAIKALSLPPDDRNHVKLDPAMPASVQVASSKVQKSTTLSEGSAETSKTQAPASTNLDSSVGVQVILGASKAEHEYDKASSKTALASPEDPVAVGEPVDISPAISTMKPPGLEFESFRALKAFSLLPTPDFELTVEVLPVFSEQPKRAEVTLPFSGTNGVHAIQEAKQETPSTSSVLSTPTISEPKTPPSAAAHTSSRVSKEVRFQTSPSSTIPESLDRLQDQGHEYSPDSPGPFTTPVKPPPPAFRTTPPRPETLQTDSSDISVAADGSDAPIVPVKHSSLCVPGKSSKPENSSAWKTISINSTDFTNLIQIVDPPPVAVEPPPWDRSVEVFWRRNLNDKPDTLYDDELSFQQNILHLKDGRDIHNPDGRHALDSDQVGGCGIDTHRCHYFRLPDNVRFAIVRYILSSHYPLNPEKQRAIRLNNTASVLEPIWPVHPKTGKPFWTSEYFTSLYSALSPLKRYMYVCSDMRIDFLAAFFLTRRFHVLFSPFVTESLQPGATLFLDKYGPLMKWIALEIDCTKLGGSFHPSAIQLNQWQGLRRVRELVERFAERQCTRPDGVNIHSFVVLVRRYYGFREGMKQIPGADKMMMKAADGMSQSPWLEQLSNGKIEGTTEIYPQDCSKGKEKEDDIFQNQKSHSEDGDSVSSTKQQTREEREKELVQYTPDAYLCLLDPLKRIGKRIDSLLMCGTTKNYANEFIYAIWGADEVPRGPDFRKAIAPHRHFRTARAYPYTPGQSSVINRYDVSNRHVSLAIHDRNPQLWKGAHNCRLRDDVHLIEQKHTPGSTTYGLVWKQSSLINTAVITSATPKIHQLLIMPPEKPRRSNWVILSRPSFLKKSMIYTPKSSVLSQKSLLSPSVLPAGSDEPKGKTSLRVEAKTEPALEPEPDLEMEVDSGVQEKKGLWRPSKIPLLIKKRARSFVLTRSRSAASDDTSGDSKRSFGKLVKKASSNVLRMGGIFGGRRTSGPTRI</sequence>
<dbReference type="EMBL" id="MU864397">
    <property type="protein sequence ID" value="KAK4187797.1"/>
    <property type="molecule type" value="Genomic_DNA"/>
</dbReference>